<dbReference type="Gene3D" id="3.40.630.10">
    <property type="entry name" value="Zn peptidases"/>
    <property type="match status" value="1"/>
</dbReference>
<feature type="signal peptide" evidence="7">
    <location>
        <begin position="1"/>
        <end position="22"/>
    </location>
</feature>
<dbReference type="GO" id="GO:0008270">
    <property type="term" value="F:zinc ion binding"/>
    <property type="evidence" value="ECO:0007669"/>
    <property type="project" value="InterPro"/>
</dbReference>
<organism evidence="9 10">
    <name type="scientific">Micromonospora sicca</name>
    <dbReference type="NCBI Taxonomy" id="2202420"/>
    <lineage>
        <taxon>Bacteria</taxon>
        <taxon>Bacillati</taxon>
        <taxon>Actinomycetota</taxon>
        <taxon>Actinomycetes</taxon>
        <taxon>Micromonosporales</taxon>
        <taxon>Micromonosporaceae</taxon>
        <taxon>Micromonospora</taxon>
    </lineage>
</organism>
<comment type="caution">
    <text evidence="9">The sequence shown here is derived from an EMBL/GenBank/DDBJ whole genome shotgun (WGS) entry which is preliminary data.</text>
</comment>
<dbReference type="PANTHER" id="PTHR11705:SF143">
    <property type="entry name" value="SLL0236 PROTEIN"/>
    <property type="match status" value="1"/>
</dbReference>
<evidence type="ECO:0000313" key="9">
    <source>
        <dbReference type="EMBL" id="PWR15444.1"/>
    </source>
</evidence>
<dbReference type="CDD" id="cd06240">
    <property type="entry name" value="M14-like"/>
    <property type="match status" value="1"/>
</dbReference>
<evidence type="ECO:0000256" key="1">
    <source>
        <dbReference type="ARBA" id="ARBA00001947"/>
    </source>
</evidence>
<evidence type="ECO:0000313" key="10">
    <source>
        <dbReference type="Proteomes" id="UP000246050"/>
    </source>
</evidence>
<dbReference type="SUPFAM" id="SSF52317">
    <property type="entry name" value="Class I glutamine amidotransferase-like"/>
    <property type="match status" value="1"/>
</dbReference>
<dbReference type="GO" id="GO:0004181">
    <property type="term" value="F:metallocarboxypeptidase activity"/>
    <property type="evidence" value="ECO:0007669"/>
    <property type="project" value="InterPro"/>
</dbReference>
<evidence type="ECO:0000256" key="7">
    <source>
        <dbReference type="SAM" id="SignalP"/>
    </source>
</evidence>
<dbReference type="Proteomes" id="UP000246050">
    <property type="component" value="Unassembled WGS sequence"/>
</dbReference>
<gene>
    <name evidence="9" type="ORF">DKT69_10740</name>
</gene>
<dbReference type="GO" id="GO:0005615">
    <property type="term" value="C:extracellular space"/>
    <property type="evidence" value="ECO:0007669"/>
    <property type="project" value="TreeGrafter"/>
</dbReference>
<name>A0A317DM94_9ACTN</name>
<feature type="domain" description="Peptidase M14" evidence="8">
    <location>
        <begin position="52"/>
        <end position="215"/>
    </location>
</feature>
<sequence length="854" mass="92781">MLAVMLAGVPAISLTTSGSAAAAANVPTFASVVGWEPCADYKLATYEQVADYYRKLDKASDRMQLVEIGKTEEGRPQLMAIISSEKNLKKKNLDEYRKISAQLSRSQGLTAEQAKGLAAKGKAIAWVDFGIHSTEVASSQTAPLFAYNLLTDESERGKRIREDVVTLVVPNMNPDGTTEVADWYMNNLGTPYQDSTYPWLYQKYAGHDDNRDWYMYNLAETRNIGNQLYHEWFPQLIHNTHQTAAFPARIFVPPFKDPTNPDIPAEVTRGVNLVGSAMTAQLDREGKTGAVSRQQYDAWWNGGMRSVPQYHNMVGLLTETAHASATPAFYDKATFPKTFPDGTSTSEPSTFYPSPYQGGEWHLRDSCEYINTASFAMLDIASKDRENWLYDSWQTGHRQIQAGGNEVYVVPADQVDFPTAVKMINALRWEGIEVEQASAAFRIGDRDYPANSFVIRAAQAYRAAVVDLLNPQVYPDRRQFPGGPPERPYDIAGWTLPMQMGVTVDKFNQPLTINSQPVEWAQVPTGAVQSNPTYGFAFDPRVNDSATAINQLLTEGETVYRATAAVRTRDGELPAGTFVVKTRAGADGRVAAAAQQLGLSVAAVDKAPAAQRRIAAPKVALYKAAGGNADEGWTRYILERFGFGCTSLLDKEIRTNTSLRKSYDVIVLPDASYSSMLNGRKPGTLPEEYTGGMTAAGVANLKKFVEQGGTLVTLNQASQLPIQAFGLPITDVTAGVPSDKLYVPGSILRSTVDPTSPVAYGMTPEYSAFASSSPAFAVADGAVGVTTVGAYPASGLLKSGWLLGENVISGKANVLTAELGEGQVVVLGFKPQHRAQSHGTYKMLFNALYLGATG</sequence>
<dbReference type="SUPFAM" id="SSF53187">
    <property type="entry name" value="Zn-dependent exopeptidases"/>
    <property type="match status" value="1"/>
</dbReference>
<comment type="similarity">
    <text evidence="2">Belongs to the peptidase M14 family.</text>
</comment>
<feature type="chain" id="PRO_5038903083" evidence="7">
    <location>
        <begin position="23"/>
        <end position="854"/>
    </location>
</feature>
<evidence type="ECO:0000259" key="8">
    <source>
        <dbReference type="Pfam" id="PF00246"/>
    </source>
</evidence>
<dbReference type="InterPro" id="IPR029062">
    <property type="entry name" value="Class_I_gatase-like"/>
</dbReference>
<keyword evidence="5" id="KW-0862">Zinc</keyword>
<protein>
    <submittedName>
        <fullName evidence="9">Peptidase M14</fullName>
    </submittedName>
</protein>
<evidence type="ECO:0000256" key="6">
    <source>
        <dbReference type="ARBA" id="ARBA00023049"/>
    </source>
</evidence>
<dbReference type="EMBL" id="QGKS01000182">
    <property type="protein sequence ID" value="PWR15444.1"/>
    <property type="molecule type" value="Genomic_DNA"/>
</dbReference>
<dbReference type="PANTHER" id="PTHR11705">
    <property type="entry name" value="PROTEASE FAMILY M14 CARBOXYPEPTIDASE A,B"/>
    <property type="match status" value="1"/>
</dbReference>
<comment type="cofactor">
    <cofactor evidence="1">
        <name>Zn(2+)</name>
        <dbReference type="ChEBI" id="CHEBI:29105"/>
    </cofactor>
</comment>
<dbReference type="InterPro" id="IPR000834">
    <property type="entry name" value="Peptidase_M14"/>
</dbReference>
<keyword evidence="6" id="KW-0482">Metalloprotease</keyword>
<evidence type="ECO:0000256" key="2">
    <source>
        <dbReference type="ARBA" id="ARBA00005988"/>
    </source>
</evidence>
<keyword evidence="7" id="KW-0732">Signal</keyword>
<dbReference type="AlphaFoldDB" id="A0A317DM94"/>
<keyword evidence="4" id="KW-0378">Hydrolase</keyword>
<evidence type="ECO:0000256" key="3">
    <source>
        <dbReference type="ARBA" id="ARBA00022670"/>
    </source>
</evidence>
<evidence type="ECO:0000256" key="5">
    <source>
        <dbReference type="ARBA" id="ARBA00022833"/>
    </source>
</evidence>
<accession>A0A317DM94</accession>
<proteinExistence type="inferred from homology"/>
<keyword evidence="3" id="KW-0645">Protease</keyword>
<evidence type="ECO:0000256" key="4">
    <source>
        <dbReference type="ARBA" id="ARBA00022801"/>
    </source>
</evidence>
<dbReference type="Pfam" id="PF00246">
    <property type="entry name" value="Peptidase_M14"/>
    <property type="match status" value="1"/>
</dbReference>
<reference evidence="9 10" key="1">
    <citation type="submission" date="2018-05" db="EMBL/GenBank/DDBJ databases">
        <title>Micromonosporas from Atacama Desert.</title>
        <authorList>
            <person name="Carro L."/>
            <person name="Golinska P."/>
            <person name="Klenk H.-P."/>
            <person name="Goodfellow M."/>
        </authorList>
    </citation>
    <scope>NUCLEOTIDE SEQUENCE [LARGE SCALE GENOMIC DNA]</scope>
    <source>
        <strain evidence="9 10">4G51</strain>
    </source>
</reference>
<dbReference type="GO" id="GO:0006508">
    <property type="term" value="P:proteolysis"/>
    <property type="evidence" value="ECO:0007669"/>
    <property type="project" value="UniProtKB-KW"/>
</dbReference>